<protein>
    <submittedName>
        <fullName evidence="1">U1740h</fullName>
    </submittedName>
</protein>
<proteinExistence type="predicted"/>
<reference evidence="1" key="1">
    <citation type="submission" date="1994-09" db="EMBL/GenBank/DDBJ databases">
        <authorList>
            <person name="Robison K."/>
        </authorList>
    </citation>
    <scope>NUCLEOTIDE SEQUENCE</scope>
</reference>
<name>Q50064_MYCLR</name>
<organism evidence="1">
    <name type="scientific">Mycobacterium leprae</name>
    <dbReference type="NCBI Taxonomy" id="1769"/>
    <lineage>
        <taxon>Bacteria</taxon>
        <taxon>Bacillati</taxon>
        <taxon>Actinomycetota</taxon>
        <taxon>Actinomycetes</taxon>
        <taxon>Mycobacteriales</taxon>
        <taxon>Mycobacteriaceae</taxon>
        <taxon>Mycobacterium</taxon>
    </lineage>
</organism>
<dbReference type="EMBL" id="U15183">
    <property type="protein sequence ID" value="AAA63020.1"/>
    <property type="molecule type" value="Genomic_DNA"/>
</dbReference>
<accession>Q50064</accession>
<sequence>MATVLHDQDTARGGFHGAPKFSPSAMVEEVARAGSAMARCGVYDQLDGGFVRCGVDDAWGLGDTASREDVVITT</sequence>
<dbReference type="AlphaFoldDB" id="Q50064"/>
<reference evidence="1" key="2">
    <citation type="submission" date="1995-04" db="EMBL/GenBank/DDBJ databases">
        <authorList>
            <person name="Smith D.R."/>
        </authorList>
    </citation>
    <scope>NUCLEOTIDE SEQUENCE</scope>
</reference>
<dbReference type="RefSeq" id="WP_064430454.1">
    <property type="nucleotide sequence ID" value="NZ_CP029543.1"/>
</dbReference>
<evidence type="ECO:0000313" key="1">
    <source>
        <dbReference type="EMBL" id="AAA63020.1"/>
    </source>
</evidence>